<comment type="similarity">
    <text evidence="3">Belongs to the methyl-accepting chemotaxis (MCP) protein family.</text>
</comment>
<evidence type="ECO:0000259" key="5">
    <source>
        <dbReference type="PROSITE" id="PS50111"/>
    </source>
</evidence>
<dbReference type="PROSITE" id="PS50111">
    <property type="entry name" value="CHEMOTAXIS_TRANSDUC_2"/>
    <property type="match status" value="1"/>
</dbReference>
<evidence type="ECO:0000256" key="2">
    <source>
        <dbReference type="ARBA" id="ARBA00023224"/>
    </source>
</evidence>
<dbReference type="KEGG" id="vos:KNV97_03075"/>
<dbReference type="Proteomes" id="UP000694232">
    <property type="component" value="Chromosome 2"/>
</dbReference>
<dbReference type="InterPro" id="IPR004089">
    <property type="entry name" value="MCPsignal_dom"/>
</dbReference>
<name>A0A975U6Z2_9VIBR</name>
<proteinExistence type="inferred from homology"/>
<accession>A0A975U6Z2</accession>
<sequence length="519" mass="56660">MLSTQQRLALATTLGAALTLAGGWRLGIESGGFIFLSAAIPLLLAPWQMRSQHTDGQTDSYASDDNALIAAQIGAELNKNAVSAAKVSYALDTVKQQTSRQVTSIERISDSSEAITDTLAVSASHTSSALQATQVMRATSEEGRAELDQAVQSMQQLSHQTDASVDQIKTLESQVERIETVVEVIESIAAQTNLLALNAAIEAARAGESGRGFAVVADEVRNLAERTARSTEEVSTIVGQIFAQTRQVTASIGELSTNVTQGVARVESVSQRLETIASQSQQVEQQMSAISDDVATNEQSLRQIARSITHSQQELSASDHELLELQTEAEHLMQLAEHSNAVLVEHYPQSMHRPFYELASTLATAVGKKFEQDIASGVISQQALFDRQYQPVGNTQPAKYQTAFDQYCDSVLPSMQEPVLTQRPEMVYAIATDDHGYVPTHNNQFCQPLTGNPQQDMVGNRTKRIFSDRVGMRCGQHQQTMLLQTYKRDTGEVMHDISVPVYVNGRHWGGMRLGYAPPQ</sequence>
<feature type="domain" description="Methyl-accepting transducer" evidence="5">
    <location>
        <begin position="76"/>
        <end position="316"/>
    </location>
</feature>
<organism evidence="6 7">
    <name type="scientific">Vibrio ostreae</name>
    <dbReference type="NCBI Taxonomy" id="2841925"/>
    <lineage>
        <taxon>Bacteria</taxon>
        <taxon>Pseudomonadati</taxon>
        <taxon>Pseudomonadota</taxon>
        <taxon>Gammaproteobacteria</taxon>
        <taxon>Vibrionales</taxon>
        <taxon>Vibrionaceae</taxon>
        <taxon>Vibrio</taxon>
    </lineage>
</organism>
<dbReference type="CDD" id="cd11386">
    <property type="entry name" value="MCP_signal"/>
    <property type="match status" value="1"/>
</dbReference>
<keyword evidence="2 4" id="KW-0807">Transducer</keyword>
<gene>
    <name evidence="6" type="ORF">KNV97_03075</name>
</gene>
<keyword evidence="7" id="KW-1185">Reference proteome</keyword>
<dbReference type="GO" id="GO:0007165">
    <property type="term" value="P:signal transduction"/>
    <property type="evidence" value="ECO:0007669"/>
    <property type="project" value="UniProtKB-KW"/>
</dbReference>
<evidence type="ECO:0000256" key="3">
    <source>
        <dbReference type="ARBA" id="ARBA00029447"/>
    </source>
</evidence>
<evidence type="ECO:0000313" key="7">
    <source>
        <dbReference type="Proteomes" id="UP000694232"/>
    </source>
</evidence>
<dbReference type="PANTHER" id="PTHR32089">
    <property type="entry name" value="METHYL-ACCEPTING CHEMOTAXIS PROTEIN MCPB"/>
    <property type="match status" value="1"/>
</dbReference>
<protein>
    <submittedName>
        <fullName evidence="6">Methyl-accepting chemotaxis protein</fullName>
    </submittedName>
</protein>
<dbReference type="GO" id="GO:0016020">
    <property type="term" value="C:membrane"/>
    <property type="evidence" value="ECO:0007669"/>
    <property type="project" value="UniProtKB-SubCell"/>
</dbReference>
<dbReference type="EMBL" id="CP076642">
    <property type="protein sequence ID" value="QXO15431.1"/>
    <property type="molecule type" value="Genomic_DNA"/>
</dbReference>
<dbReference type="Pfam" id="PF00015">
    <property type="entry name" value="MCPsignal"/>
    <property type="match status" value="1"/>
</dbReference>
<evidence type="ECO:0000313" key="6">
    <source>
        <dbReference type="EMBL" id="QXO15431.1"/>
    </source>
</evidence>
<dbReference type="PANTHER" id="PTHR32089:SF120">
    <property type="entry name" value="METHYL-ACCEPTING CHEMOTAXIS PROTEIN TLPQ"/>
    <property type="match status" value="1"/>
</dbReference>
<comment type="subcellular location">
    <subcellularLocation>
        <location evidence="1">Membrane</location>
    </subcellularLocation>
</comment>
<dbReference type="AlphaFoldDB" id="A0A975U6Z2"/>
<reference evidence="6" key="1">
    <citation type="submission" date="2021-06" db="EMBL/GenBank/DDBJ databases">
        <title>Vibrio nov. sp., novel gut bacterium isolated from Yellow Sea oyster.</title>
        <authorList>
            <person name="Muhammad N."/>
            <person name="Nguyen T.H."/>
            <person name="Lee Y.-J."/>
            <person name="Ko J."/>
            <person name="Kim S.-G."/>
        </authorList>
    </citation>
    <scope>NUCLEOTIDE SEQUENCE</scope>
    <source>
        <strain evidence="6">OG9-811</strain>
    </source>
</reference>
<dbReference type="SMART" id="SM00283">
    <property type="entry name" value="MA"/>
    <property type="match status" value="1"/>
</dbReference>
<dbReference type="RefSeq" id="WP_218561496.1">
    <property type="nucleotide sequence ID" value="NZ_CP076642.1"/>
</dbReference>
<evidence type="ECO:0000256" key="4">
    <source>
        <dbReference type="PROSITE-ProRule" id="PRU00284"/>
    </source>
</evidence>
<evidence type="ECO:0000256" key="1">
    <source>
        <dbReference type="ARBA" id="ARBA00004370"/>
    </source>
</evidence>
<dbReference type="GO" id="GO:0006935">
    <property type="term" value="P:chemotaxis"/>
    <property type="evidence" value="ECO:0007669"/>
    <property type="project" value="UniProtKB-ARBA"/>
</dbReference>